<accession>A0A0G0BKZ6</accession>
<evidence type="ECO:0000313" key="2">
    <source>
        <dbReference type="EMBL" id="KKP70083.1"/>
    </source>
</evidence>
<organism evidence="2 3">
    <name type="scientific">Candidatus Roizmanbacteria bacterium GW2011_GWA2_35_19</name>
    <dbReference type="NCBI Taxonomy" id="1618478"/>
    <lineage>
        <taxon>Bacteria</taxon>
        <taxon>Candidatus Roizmaniibacteriota</taxon>
    </lineage>
</organism>
<feature type="transmembrane region" description="Helical" evidence="1">
    <location>
        <begin position="26"/>
        <end position="46"/>
    </location>
</feature>
<proteinExistence type="predicted"/>
<evidence type="ECO:0000256" key="1">
    <source>
        <dbReference type="SAM" id="Phobius"/>
    </source>
</evidence>
<reference evidence="2 3" key="1">
    <citation type="journal article" date="2015" name="Nature">
        <title>rRNA introns, odd ribosomes, and small enigmatic genomes across a large radiation of phyla.</title>
        <authorList>
            <person name="Brown C.T."/>
            <person name="Hug L.A."/>
            <person name="Thomas B.C."/>
            <person name="Sharon I."/>
            <person name="Castelle C.J."/>
            <person name="Singh A."/>
            <person name="Wilkins M.J."/>
            <person name="Williams K.H."/>
            <person name="Banfield J.F."/>
        </authorList>
    </citation>
    <scope>NUCLEOTIDE SEQUENCE [LARGE SCALE GENOMIC DNA]</scope>
</reference>
<dbReference type="EMBL" id="LBQC01000045">
    <property type="protein sequence ID" value="KKP70083.1"/>
    <property type="molecule type" value="Genomic_DNA"/>
</dbReference>
<dbReference type="AlphaFoldDB" id="A0A0G0BKZ6"/>
<gene>
    <name evidence="2" type="ORF">UR68_C0045G0002</name>
</gene>
<keyword evidence="1" id="KW-0812">Transmembrane</keyword>
<name>A0A0G0BKZ6_9BACT</name>
<comment type="caution">
    <text evidence="2">The sequence shown here is derived from an EMBL/GenBank/DDBJ whole genome shotgun (WGS) entry which is preliminary data.</text>
</comment>
<dbReference type="Proteomes" id="UP000034457">
    <property type="component" value="Unassembled WGS sequence"/>
</dbReference>
<protein>
    <submittedName>
        <fullName evidence="2">Uncharacterized protein</fullName>
    </submittedName>
</protein>
<dbReference type="STRING" id="1618478.UR68_C0045G0002"/>
<keyword evidence="1" id="KW-0472">Membrane</keyword>
<sequence length="148" mass="15874">MEKISPNQNPPSVYKIEDSSKGQMKISTFLIIVAVSVVFGVLVGFIPTLGKKSEKSTSASKSTGKAVGIVDKKTFKDSAEGVLKEGGIDGEGNFHIVRAGGDSQNVYLTSTTVDLSEYINKKVRVWGQTFTGEKAGWLMDVGLVETLK</sequence>
<evidence type="ECO:0000313" key="3">
    <source>
        <dbReference type="Proteomes" id="UP000034457"/>
    </source>
</evidence>
<keyword evidence="1" id="KW-1133">Transmembrane helix</keyword>